<dbReference type="EMBL" id="CP015378">
    <property type="protein sequence ID" value="ANC78136.1"/>
    <property type="molecule type" value="Genomic_DNA"/>
</dbReference>
<feature type="coiled-coil region" evidence="1">
    <location>
        <begin position="38"/>
        <end position="72"/>
    </location>
</feature>
<evidence type="ECO:0000256" key="2">
    <source>
        <dbReference type="SAM" id="Phobius"/>
    </source>
</evidence>
<protein>
    <recommendedName>
        <fullName evidence="3">Sporulation membrane protein YtrI C-terminal domain-containing protein</fullName>
    </recommendedName>
</protein>
<evidence type="ECO:0000256" key="1">
    <source>
        <dbReference type="SAM" id="Coils"/>
    </source>
</evidence>
<dbReference type="AlphaFoldDB" id="A0A160IPQ4"/>
<gene>
    <name evidence="4" type="ORF">ABE65_015550</name>
</gene>
<keyword evidence="2" id="KW-0472">Membrane</keyword>
<dbReference type="InterPro" id="IPR058620">
    <property type="entry name" value="YtrI_C"/>
</dbReference>
<feature type="domain" description="Sporulation membrane protein YtrI C-terminal" evidence="3">
    <location>
        <begin position="81"/>
        <end position="167"/>
    </location>
</feature>
<organism evidence="4 5">
    <name type="scientific">Fictibacillus phosphorivorans</name>
    <dbReference type="NCBI Taxonomy" id="1221500"/>
    <lineage>
        <taxon>Bacteria</taxon>
        <taxon>Bacillati</taxon>
        <taxon>Bacillota</taxon>
        <taxon>Bacilli</taxon>
        <taxon>Bacillales</taxon>
        <taxon>Fictibacillaceae</taxon>
        <taxon>Fictibacillus</taxon>
    </lineage>
</organism>
<name>A0A160IPQ4_9BACL</name>
<keyword evidence="5" id="KW-1185">Reference proteome</keyword>
<keyword evidence="1" id="KW-0175">Coiled coil</keyword>
<dbReference type="Pfam" id="PF26347">
    <property type="entry name" value="YtrI_sporulation"/>
    <property type="match status" value="1"/>
</dbReference>
<dbReference type="Proteomes" id="UP000076623">
    <property type="component" value="Chromosome"/>
</dbReference>
<reference evidence="4 5" key="1">
    <citation type="submission" date="2016-04" db="EMBL/GenBank/DDBJ databases">
        <title>Complete genome sequence of Fictibacillus phosphorivorans G25-29, a strain toxic to nematodes.</title>
        <authorList>
            <person name="Zheng Z."/>
        </authorList>
    </citation>
    <scope>NUCLEOTIDE SEQUENCE [LARGE SCALE GENOMIC DNA]</scope>
    <source>
        <strain evidence="4 5">G25-29</strain>
    </source>
</reference>
<evidence type="ECO:0000313" key="4">
    <source>
        <dbReference type="EMBL" id="ANC78136.1"/>
    </source>
</evidence>
<keyword evidence="2" id="KW-1133">Transmembrane helix</keyword>
<dbReference type="NCBIfam" id="NF041479">
    <property type="entry name" value="spor_membprot_YtrI"/>
    <property type="match status" value="1"/>
</dbReference>
<feature type="transmembrane region" description="Helical" evidence="2">
    <location>
        <begin position="12"/>
        <end position="32"/>
    </location>
</feature>
<sequence>MRIPPLYQRKGYQRFFAGIAIGFIIGWAFFLIQGGLAHERLIVKIEKLQAEINDLEKKNEILTSDDEKANKELAKKFKLHEVNARFSNQDSSKLSNLTRLHLAKAVEDDLEHLIGEDTETLAKSHSLLVQAIENKTYRLNDDEQAYEVKIDHLYLYMGVLRIYISAKTSE</sequence>
<dbReference type="RefSeq" id="WP_066396794.1">
    <property type="nucleotide sequence ID" value="NZ_CP015378.1"/>
</dbReference>
<dbReference type="InterPro" id="IPR048198">
    <property type="entry name" value="YtrI"/>
</dbReference>
<accession>A0A160IPQ4</accession>
<evidence type="ECO:0000259" key="3">
    <source>
        <dbReference type="Pfam" id="PF26347"/>
    </source>
</evidence>
<dbReference type="STRING" id="1221500.ABE65_015550"/>
<keyword evidence="2" id="KW-0812">Transmembrane</keyword>
<evidence type="ECO:0000313" key="5">
    <source>
        <dbReference type="Proteomes" id="UP000076623"/>
    </source>
</evidence>
<dbReference type="KEGG" id="fpn:ABE65_015550"/>
<proteinExistence type="predicted"/>